<evidence type="ECO:0000313" key="1">
    <source>
        <dbReference type="EMBL" id="MBD6617605.1"/>
    </source>
</evidence>
<gene>
    <name evidence="1" type="ORF">FNW02_17660</name>
</gene>
<keyword evidence="2" id="KW-1185">Reference proteome</keyword>
<protein>
    <submittedName>
        <fullName evidence="1">Uncharacterized protein</fullName>
    </submittedName>
</protein>
<dbReference type="Proteomes" id="UP001165986">
    <property type="component" value="Unassembled WGS sequence"/>
</dbReference>
<accession>A0AA40SZ27</accession>
<reference evidence="1" key="1">
    <citation type="submission" date="2019-07" db="EMBL/GenBank/DDBJ databases">
        <title>Toxilogical consequences of a new and cryptic species of cyanobacteria (Komarekiella delphini-convector) recovered from the epidermis of a bottlenose dolphin and 1500 ft. in the air.</title>
        <authorList>
            <person name="Brown A.O."/>
            <person name="Dvorak P."/>
            <person name="Villanueva C.D."/>
            <person name="Foss A.J."/>
            <person name="Garvey A.D."/>
            <person name="Gibson Q.A."/>
            <person name="Johansen J.R."/>
            <person name="Casamatta D.A."/>
        </authorList>
    </citation>
    <scope>NUCLEOTIDE SEQUENCE</scope>
    <source>
        <strain evidence="1">SJRDD-AB1</strain>
    </source>
</reference>
<name>A0AA40SZ27_9NOST</name>
<sequence length="16" mass="1696">MVRLNSSINSSSSSRA</sequence>
<dbReference type="AlphaFoldDB" id="A0AA40SZ27"/>
<comment type="caution">
    <text evidence="1">The sequence shown here is derived from an EMBL/GenBank/DDBJ whole genome shotgun (WGS) entry which is preliminary data.</text>
</comment>
<dbReference type="EMBL" id="VJXY01000018">
    <property type="protein sequence ID" value="MBD6617605.1"/>
    <property type="molecule type" value="Genomic_DNA"/>
</dbReference>
<evidence type="ECO:0000313" key="2">
    <source>
        <dbReference type="Proteomes" id="UP001165986"/>
    </source>
</evidence>
<proteinExistence type="predicted"/>
<organism evidence="1 2">
    <name type="scientific">Komarekiella delphini-convector SJRDD-AB1</name>
    <dbReference type="NCBI Taxonomy" id="2593771"/>
    <lineage>
        <taxon>Bacteria</taxon>
        <taxon>Bacillati</taxon>
        <taxon>Cyanobacteriota</taxon>
        <taxon>Cyanophyceae</taxon>
        <taxon>Nostocales</taxon>
        <taxon>Nostocaceae</taxon>
        <taxon>Komarekiella</taxon>
        <taxon>Komarekiella delphini-convector</taxon>
    </lineage>
</organism>